<dbReference type="Proteomes" id="UP001484199">
    <property type="component" value="Chromosome"/>
</dbReference>
<accession>A0ABZ2U8Y0</accession>
<keyword evidence="1" id="KW-1133">Transmembrane helix</keyword>
<evidence type="ECO:0000256" key="1">
    <source>
        <dbReference type="SAM" id="Phobius"/>
    </source>
</evidence>
<gene>
    <name evidence="2" type="ORF">AshY1_03340</name>
</gene>
<evidence type="ECO:0000313" key="2">
    <source>
        <dbReference type="EMBL" id="WYY26448.1"/>
    </source>
</evidence>
<dbReference type="RefSeq" id="WP_341266352.1">
    <property type="nucleotide sequence ID" value="NZ_CP146843.1"/>
</dbReference>
<keyword evidence="3" id="KW-1185">Reference proteome</keyword>
<keyword evidence="1" id="KW-0472">Membrane</keyword>
<name>A0ABZ2U8Y0_ASHYP</name>
<proteinExistence type="predicted"/>
<evidence type="ECO:0000313" key="3">
    <source>
        <dbReference type="Proteomes" id="UP001484199"/>
    </source>
</evidence>
<dbReference type="EMBL" id="CP146843">
    <property type="protein sequence ID" value="WYY26448.1"/>
    <property type="molecule type" value="Genomic_DNA"/>
</dbReference>
<dbReference type="InterPro" id="IPR036286">
    <property type="entry name" value="LexA/Signal_pep-like_sf"/>
</dbReference>
<feature type="transmembrane region" description="Helical" evidence="1">
    <location>
        <begin position="12"/>
        <end position="38"/>
    </location>
</feature>
<keyword evidence="1" id="KW-0812">Transmembrane</keyword>
<reference evidence="2" key="1">
    <citation type="submission" date="2024-03" db="EMBL/GenBank/DDBJ databases">
        <title>The Complete Genome of 'Candidatus Phytoplasma fraxini' AshY1 from the Ash Yellows Group.</title>
        <authorList>
            <person name="Boehm J.W."/>
            <person name="Huettel B."/>
            <person name="Schneider B."/>
            <person name="Kube M."/>
        </authorList>
    </citation>
    <scope>NUCLEOTIDE SEQUENCE [LARGE SCALE GENOMIC DNA]</scope>
    <source>
        <strain evidence="2">AshY1</strain>
    </source>
</reference>
<dbReference type="SUPFAM" id="SSF51306">
    <property type="entry name" value="LexA/Signal peptidase"/>
    <property type="match status" value="1"/>
</dbReference>
<organism evidence="2 3">
    <name type="scientific">Ash yellows phytoplasma</name>
    <dbReference type="NCBI Taxonomy" id="35780"/>
    <lineage>
        <taxon>Bacteria</taxon>
        <taxon>Bacillati</taxon>
        <taxon>Mycoplasmatota</taxon>
        <taxon>Mollicutes</taxon>
        <taxon>Acholeplasmatales</taxon>
        <taxon>Acholeplasmataceae</taxon>
        <taxon>Candidatus Phytoplasma</taxon>
        <taxon>16SrVII (Ash yellows group)</taxon>
    </lineage>
</organism>
<sequence>MIYKKILKFYNFIIFSLYYVLLFLIIYFILLNVLHVFYPRWMSKFIFFNISRISSKSMKPKLNKNDLIITRKITDEERELLKPGDWIVFYVDEHFQTNPVLKQNPFILHEVQINNPTEHFITTKGINNRSILDLEKNIDYKNILFKIVYHIPLSKIFIKDKYTGYLGYLFIFLSIIYLFIMEDYWILRFIKLQYFNIINKIWGK</sequence>
<protein>
    <submittedName>
        <fullName evidence="2">S26 family signal peptidase</fullName>
    </submittedName>
</protein>
<feature type="transmembrane region" description="Helical" evidence="1">
    <location>
        <begin position="162"/>
        <end position="180"/>
    </location>
</feature>